<evidence type="ECO:0000313" key="2">
    <source>
        <dbReference type="EMBL" id="PON32192.1"/>
    </source>
</evidence>
<keyword evidence="3" id="KW-1185">Reference proteome</keyword>
<keyword evidence="1" id="KW-0812">Transmembrane</keyword>
<evidence type="ECO:0008006" key="4">
    <source>
        <dbReference type="Google" id="ProtNLM"/>
    </source>
</evidence>
<keyword evidence="1" id="KW-1133">Transmembrane helix</keyword>
<name>A0A2P5A6M0_PARAD</name>
<comment type="caution">
    <text evidence="2">The sequence shown here is derived from an EMBL/GenBank/DDBJ whole genome shotgun (WGS) entry which is preliminary data.</text>
</comment>
<organism evidence="2 3">
    <name type="scientific">Parasponia andersonii</name>
    <name type="common">Sponia andersonii</name>
    <dbReference type="NCBI Taxonomy" id="3476"/>
    <lineage>
        <taxon>Eukaryota</taxon>
        <taxon>Viridiplantae</taxon>
        <taxon>Streptophyta</taxon>
        <taxon>Embryophyta</taxon>
        <taxon>Tracheophyta</taxon>
        <taxon>Spermatophyta</taxon>
        <taxon>Magnoliopsida</taxon>
        <taxon>eudicotyledons</taxon>
        <taxon>Gunneridae</taxon>
        <taxon>Pentapetalae</taxon>
        <taxon>rosids</taxon>
        <taxon>fabids</taxon>
        <taxon>Rosales</taxon>
        <taxon>Cannabaceae</taxon>
        <taxon>Parasponia</taxon>
    </lineage>
</organism>
<keyword evidence="1" id="KW-0472">Membrane</keyword>
<sequence length="145" mass="17067">MNFNPTRKYLVKSNIVVYFYVFLLFLFDSLVFVISLILEIDCDLGTCTRRLLRRLCLRLVRPPNCFYENYYLSLYTCLGPMLALGSVTFLSLSLSFSFFVVFLFLLKHSNISYDSLFLCCSFNLITVFHMFILRIFINLALFLFS</sequence>
<evidence type="ECO:0000256" key="1">
    <source>
        <dbReference type="SAM" id="Phobius"/>
    </source>
</evidence>
<gene>
    <name evidence="2" type="ORF">PanWU01x14_363390</name>
</gene>
<protein>
    <recommendedName>
        <fullName evidence="4">Transmembrane protein</fullName>
    </recommendedName>
</protein>
<reference evidence="3" key="1">
    <citation type="submission" date="2016-06" db="EMBL/GenBank/DDBJ databases">
        <title>Parallel loss of symbiosis genes in relatives of nitrogen-fixing non-legume Parasponia.</title>
        <authorList>
            <person name="Van Velzen R."/>
            <person name="Holmer R."/>
            <person name="Bu F."/>
            <person name="Rutten L."/>
            <person name="Van Zeijl A."/>
            <person name="Liu W."/>
            <person name="Santuari L."/>
            <person name="Cao Q."/>
            <person name="Sharma T."/>
            <person name="Shen D."/>
            <person name="Roswanjaya Y."/>
            <person name="Wardhani T."/>
            <person name="Kalhor M.S."/>
            <person name="Jansen J."/>
            <person name="Van den Hoogen J."/>
            <person name="Gungor B."/>
            <person name="Hartog M."/>
            <person name="Hontelez J."/>
            <person name="Verver J."/>
            <person name="Yang W.-C."/>
            <person name="Schijlen E."/>
            <person name="Repin R."/>
            <person name="Schilthuizen M."/>
            <person name="Schranz E."/>
            <person name="Heidstra R."/>
            <person name="Miyata K."/>
            <person name="Fedorova E."/>
            <person name="Kohlen W."/>
            <person name="Bisseling T."/>
            <person name="Smit S."/>
            <person name="Geurts R."/>
        </authorList>
    </citation>
    <scope>NUCLEOTIDE SEQUENCE [LARGE SCALE GENOMIC DNA]</scope>
    <source>
        <strain evidence="3">cv. WU1-14</strain>
    </source>
</reference>
<accession>A0A2P5A6M0</accession>
<evidence type="ECO:0000313" key="3">
    <source>
        <dbReference type="Proteomes" id="UP000237105"/>
    </source>
</evidence>
<dbReference type="AlphaFoldDB" id="A0A2P5A6M0"/>
<dbReference type="Proteomes" id="UP000237105">
    <property type="component" value="Unassembled WGS sequence"/>
</dbReference>
<feature type="transmembrane region" description="Helical" evidence="1">
    <location>
        <begin position="15"/>
        <end position="38"/>
    </location>
</feature>
<proteinExistence type="predicted"/>
<feature type="transmembrane region" description="Helical" evidence="1">
    <location>
        <begin position="81"/>
        <end position="104"/>
    </location>
</feature>
<feature type="transmembrane region" description="Helical" evidence="1">
    <location>
        <begin position="116"/>
        <end position="144"/>
    </location>
</feature>
<dbReference type="EMBL" id="JXTB01000852">
    <property type="protein sequence ID" value="PON32192.1"/>
    <property type="molecule type" value="Genomic_DNA"/>
</dbReference>